<dbReference type="NCBIfam" id="TIGR00547">
    <property type="entry name" value="lolA"/>
    <property type="match status" value="1"/>
</dbReference>
<evidence type="ECO:0000313" key="12">
    <source>
        <dbReference type="Proteomes" id="UP000304864"/>
    </source>
</evidence>
<protein>
    <recommendedName>
        <fullName evidence="4 10">Outer-membrane lipoprotein carrier protein</fullName>
    </recommendedName>
</protein>
<dbReference type="CDD" id="cd16325">
    <property type="entry name" value="LolA"/>
    <property type="match status" value="1"/>
</dbReference>
<accession>A0A4P9K9I0</accession>
<sequence>MVSLLLVGNAQAAKGQLLQDYVNNLVTFKADFIQTQPDESTFTENRSQGQMELSRPGRLIWQYQQPSEQKIVVDSENLWVYDLDLDQVSVRPIKDIKNEIPLSWLLYNEPIEQKYDIIESSSRNGMNWFNLTPKSPTFFQSIDVGMKNGEMVEVWMYQGIDNITKVKFKNIESNKVIPLQRFQFEVPAGIDLIGQPK</sequence>
<name>A0A4P9K9I0_9GAMM</name>
<keyword evidence="7 10" id="KW-0574">Periplasm</keyword>
<keyword evidence="9 10" id="KW-0143">Chaperone</keyword>
<comment type="subcellular location">
    <subcellularLocation>
        <location evidence="1 10">Periplasm</location>
    </subcellularLocation>
</comment>
<evidence type="ECO:0000256" key="8">
    <source>
        <dbReference type="ARBA" id="ARBA00022927"/>
    </source>
</evidence>
<comment type="subunit">
    <text evidence="3 10">Monomer.</text>
</comment>
<evidence type="ECO:0000313" key="11">
    <source>
        <dbReference type="EMBL" id="QCU91106.1"/>
    </source>
</evidence>
<evidence type="ECO:0000256" key="3">
    <source>
        <dbReference type="ARBA" id="ARBA00011245"/>
    </source>
</evidence>
<dbReference type="PANTHER" id="PTHR35869">
    <property type="entry name" value="OUTER-MEMBRANE LIPOPROTEIN CARRIER PROTEIN"/>
    <property type="match status" value="1"/>
</dbReference>
<evidence type="ECO:0000256" key="2">
    <source>
        <dbReference type="ARBA" id="ARBA00007615"/>
    </source>
</evidence>
<dbReference type="PANTHER" id="PTHR35869:SF1">
    <property type="entry name" value="OUTER-MEMBRANE LIPOPROTEIN CARRIER PROTEIN"/>
    <property type="match status" value="1"/>
</dbReference>
<dbReference type="Proteomes" id="UP000304864">
    <property type="component" value="Chromosome"/>
</dbReference>
<dbReference type="OrthoDB" id="9787361at2"/>
<organism evidence="11 12">
    <name type="scientific">Thiomicrorhabdus sediminis</name>
    <dbReference type="NCBI Taxonomy" id="2580412"/>
    <lineage>
        <taxon>Bacteria</taxon>
        <taxon>Pseudomonadati</taxon>
        <taxon>Pseudomonadota</taxon>
        <taxon>Gammaproteobacteria</taxon>
        <taxon>Thiotrichales</taxon>
        <taxon>Piscirickettsiaceae</taxon>
        <taxon>Thiomicrorhabdus</taxon>
    </lineage>
</organism>
<gene>
    <name evidence="10 11" type="primary">lolA</name>
    <name evidence="11" type="ORF">FE785_04005</name>
</gene>
<dbReference type="GO" id="GO:0042597">
    <property type="term" value="C:periplasmic space"/>
    <property type="evidence" value="ECO:0007669"/>
    <property type="project" value="UniProtKB-SubCell"/>
</dbReference>
<comment type="similarity">
    <text evidence="2 10">Belongs to the LolA family.</text>
</comment>
<keyword evidence="12" id="KW-1185">Reference proteome</keyword>
<evidence type="ECO:0000256" key="1">
    <source>
        <dbReference type="ARBA" id="ARBA00004418"/>
    </source>
</evidence>
<keyword evidence="11" id="KW-0449">Lipoprotein</keyword>
<evidence type="ECO:0000256" key="5">
    <source>
        <dbReference type="ARBA" id="ARBA00022448"/>
    </source>
</evidence>
<dbReference type="GO" id="GO:0042953">
    <property type="term" value="P:lipoprotein transport"/>
    <property type="evidence" value="ECO:0007669"/>
    <property type="project" value="InterPro"/>
</dbReference>
<dbReference type="AlphaFoldDB" id="A0A4P9K9I0"/>
<dbReference type="InterPro" id="IPR029046">
    <property type="entry name" value="LolA/LolB/LppX"/>
</dbReference>
<dbReference type="SUPFAM" id="SSF89392">
    <property type="entry name" value="Prokaryotic lipoproteins and lipoprotein localization factors"/>
    <property type="match status" value="1"/>
</dbReference>
<dbReference type="InterPro" id="IPR018323">
    <property type="entry name" value="OM_lipoprot_carrier_LolA_Pbac"/>
</dbReference>
<evidence type="ECO:0000256" key="6">
    <source>
        <dbReference type="ARBA" id="ARBA00022729"/>
    </source>
</evidence>
<dbReference type="EMBL" id="CP040602">
    <property type="protein sequence ID" value="QCU91106.1"/>
    <property type="molecule type" value="Genomic_DNA"/>
</dbReference>
<dbReference type="HAMAP" id="MF_00240">
    <property type="entry name" value="LolA"/>
    <property type="match status" value="1"/>
</dbReference>
<dbReference type="Gene3D" id="2.50.20.10">
    <property type="entry name" value="Lipoprotein localisation LolA/LolB/LppX"/>
    <property type="match status" value="1"/>
</dbReference>
<keyword evidence="5 10" id="KW-0813">Transport</keyword>
<dbReference type="GO" id="GO:0044874">
    <property type="term" value="P:lipoprotein localization to outer membrane"/>
    <property type="evidence" value="ECO:0007669"/>
    <property type="project" value="UniProtKB-UniRule"/>
</dbReference>
<dbReference type="KEGG" id="thig:FE785_04005"/>
<comment type="function">
    <text evidence="10">Participates in the translocation of lipoproteins from the inner membrane to the outer membrane. Only forms a complex with a lipoprotein if the residue after the N-terminal Cys is not an aspartate (The Asp acts as a targeting signal to indicate that the lipoprotein should stay in the inner membrane).</text>
</comment>
<proteinExistence type="inferred from homology"/>
<dbReference type="InterPro" id="IPR004564">
    <property type="entry name" value="OM_lipoprot_carrier_LolA-like"/>
</dbReference>
<keyword evidence="6" id="KW-0732">Signal</keyword>
<evidence type="ECO:0000256" key="7">
    <source>
        <dbReference type="ARBA" id="ARBA00022764"/>
    </source>
</evidence>
<evidence type="ECO:0000256" key="10">
    <source>
        <dbReference type="HAMAP-Rule" id="MF_00240"/>
    </source>
</evidence>
<evidence type="ECO:0000256" key="4">
    <source>
        <dbReference type="ARBA" id="ARBA00014035"/>
    </source>
</evidence>
<keyword evidence="8 10" id="KW-0653">Protein transport</keyword>
<evidence type="ECO:0000256" key="9">
    <source>
        <dbReference type="ARBA" id="ARBA00023186"/>
    </source>
</evidence>
<reference evidence="11 12" key="1">
    <citation type="submission" date="2019-05" db="EMBL/GenBank/DDBJ databases">
        <title>Thiomicrorhabdus sediminis sp. nov, a novel sulfur-oxidizing bacterium isolated from coastal sediment.</title>
        <authorList>
            <person name="Liu X."/>
        </authorList>
    </citation>
    <scope>NUCLEOTIDE SEQUENCE [LARGE SCALE GENOMIC DNA]</scope>
    <source>
        <strain evidence="11 12">G1</strain>
    </source>
</reference>
<dbReference type="Pfam" id="PF03548">
    <property type="entry name" value="LolA"/>
    <property type="match status" value="1"/>
</dbReference>